<dbReference type="PANTHER" id="PTHR30411">
    <property type="entry name" value="CYTOPLASMIC PROTEIN"/>
    <property type="match status" value="1"/>
</dbReference>
<proteinExistence type="inferred from homology"/>
<evidence type="ECO:0000313" key="6">
    <source>
        <dbReference type="EMBL" id="SDT89138.1"/>
    </source>
</evidence>
<sequence length="167" mass="17558">MAKKKHHGTGPTRAVEELTQAGVNFTPLHYEHHASAASYGGEAADQLDLPAQQVFKTLMVETSDGEFVVAAIPVDHHLSLKLIARAAGARSAKMADPAVAQRRTGYVVGGISPLGQTTRHRAFIDESALAYDAIAVSGGKRGFSVLVAATDLAELTKGEFAPLIALD</sequence>
<evidence type="ECO:0000256" key="1">
    <source>
        <dbReference type="ARBA" id="ARBA00009798"/>
    </source>
</evidence>
<dbReference type="RefSeq" id="WP_058236311.1">
    <property type="nucleotide sequence ID" value="NZ_LT629792.1"/>
</dbReference>
<evidence type="ECO:0000259" key="5">
    <source>
        <dbReference type="Pfam" id="PF04073"/>
    </source>
</evidence>
<dbReference type="EMBL" id="LT629792">
    <property type="protein sequence ID" value="SDT89138.1"/>
    <property type="molecule type" value="Genomic_DNA"/>
</dbReference>
<dbReference type="InterPro" id="IPR007214">
    <property type="entry name" value="YbaK/aa-tRNA-synth-assoc-dom"/>
</dbReference>
<keyword evidence="7" id="KW-1185">Reference proteome</keyword>
<protein>
    <recommendedName>
        <fullName evidence="4">Cys-tRNA(Pro)/Cys-tRNA(Cys) deacylase</fullName>
        <ecNumber evidence="4">4.2.-.-</ecNumber>
    </recommendedName>
</protein>
<evidence type="ECO:0000256" key="2">
    <source>
        <dbReference type="ARBA" id="ARBA00022917"/>
    </source>
</evidence>
<reference evidence="6 7" key="1">
    <citation type="submission" date="2016-10" db="EMBL/GenBank/DDBJ databases">
        <authorList>
            <person name="Varghese N."/>
            <person name="Submissions S."/>
        </authorList>
    </citation>
    <scope>NUCLEOTIDE SEQUENCE [LARGE SCALE GENOMIC DNA]</scope>
    <source>
        <strain evidence="6 7">DSM 9169</strain>
    </source>
</reference>
<keyword evidence="3 4" id="KW-0456">Lyase</keyword>
<keyword evidence="2 4" id="KW-0648">Protein biosynthesis</keyword>
<dbReference type="EC" id="4.2.-.-" evidence="4"/>
<dbReference type="PANTHER" id="PTHR30411:SF0">
    <property type="entry name" value="CYS-TRNA(PRO)_CYS-TRNA(CYS) DEACYLASE YBAK"/>
    <property type="match status" value="1"/>
</dbReference>
<evidence type="ECO:0000313" key="7">
    <source>
        <dbReference type="Proteomes" id="UP000198976"/>
    </source>
</evidence>
<dbReference type="NCBIfam" id="TIGR00011">
    <property type="entry name" value="YbaK_EbsC"/>
    <property type="match status" value="1"/>
</dbReference>
<gene>
    <name evidence="6" type="ORF">SAMN04489714_0615</name>
</gene>
<dbReference type="Proteomes" id="UP000198976">
    <property type="component" value="Chromosome I"/>
</dbReference>
<feature type="domain" description="YbaK/aminoacyl-tRNA synthetase-associated" evidence="5">
    <location>
        <begin position="41"/>
        <end position="154"/>
    </location>
</feature>
<dbReference type="Pfam" id="PF04073">
    <property type="entry name" value="tRNA_edit"/>
    <property type="match status" value="1"/>
</dbReference>
<comment type="similarity">
    <text evidence="1 4">Belongs to the prolyl-tRNA editing family. YbaK/EbsC subfamily.</text>
</comment>
<evidence type="ECO:0000256" key="3">
    <source>
        <dbReference type="ARBA" id="ARBA00023239"/>
    </source>
</evidence>
<name>A0ABY0V657_9ACTO</name>
<dbReference type="PIRSF" id="PIRSF006181">
    <property type="entry name" value="EbsC_YbaK"/>
    <property type="match status" value="1"/>
</dbReference>
<accession>A0ABY0V657</accession>
<dbReference type="CDD" id="cd00002">
    <property type="entry name" value="YbaK_deacylase"/>
    <property type="match status" value="1"/>
</dbReference>
<dbReference type="InterPro" id="IPR036754">
    <property type="entry name" value="YbaK/aa-tRNA-synt-asso_dom_sf"/>
</dbReference>
<dbReference type="Gene3D" id="3.90.960.10">
    <property type="entry name" value="YbaK/aminoacyl-tRNA synthetase-associated domain"/>
    <property type="match status" value="1"/>
</dbReference>
<organism evidence="6 7">
    <name type="scientific">Schaalia radingae</name>
    <dbReference type="NCBI Taxonomy" id="131110"/>
    <lineage>
        <taxon>Bacteria</taxon>
        <taxon>Bacillati</taxon>
        <taxon>Actinomycetota</taxon>
        <taxon>Actinomycetes</taxon>
        <taxon>Actinomycetales</taxon>
        <taxon>Actinomycetaceae</taxon>
        <taxon>Schaalia</taxon>
    </lineage>
</organism>
<dbReference type="InterPro" id="IPR004369">
    <property type="entry name" value="Prolyl-tRNA_editing_YbaK/EbsC"/>
</dbReference>
<dbReference type="SUPFAM" id="SSF55826">
    <property type="entry name" value="YbaK/ProRS associated domain"/>
    <property type="match status" value="1"/>
</dbReference>
<evidence type="ECO:0000256" key="4">
    <source>
        <dbReference type="PIRNR" id="PIRNR006181"/>
    </source>
</evidence>